<protein>
    <recommendedName>
        <fullName evidence="3">Flagellar assembly protein T C-terminal domain-containing protein</fullName>
    </recommendedName>
</protein>
<dbReference type="EMBL" id="ADFR01000009">
    <property type="protein sequence ID" value="EFC05622.1"/>
    <property type="molecule type" value="Genomic_DNA"/>
</dbReference>
<organism evidence="1 2">
    <name type="scientific">Bulleidia extructa W1219</name>
    <dbReference type="NCBI Taxonomy" id="679192"/>
    <lineage>
        <taxon>Bacteria</taxon>
        <taxon>Bacillati</taxon>
        <taxon>Bacillota</taxon>
        <taxon>Erysipelotrichia</taxon>
        <taxon>Erysipelotrichales</taxon>
        <taxon>Erysipelotrichaceae</taxon>
        <taxon>Bulleidia</taxon>
    </lineage>
</organism>
<accession>D2MPL0</accession>
<evidence type="ECO:0000313" key="2">
    <source>
        <dbReference type="Proteomes" id="UP000005017"/>
    </source>
</evidence>
<evidence type="ECO:0008006" key="3">
    <source>
        <dbReference type="Google" id="ProtNLM"/>
    </source>
</evidence>
<evidence type="ECO:0000313" key="1">
    <source>
        <dbReference type="EMBL" id="EFC05622.1"/>
    </source>
</evidence>
<reference evidence="2" key="1">
    <citation type="submission" date="2009-12" db="EMBL/GenBank/DDBJ databases">
        <title>Sequence of Clostridiales genomosp. BVAB3 str. UPII9-5.</title>
        <authorList>
            <person name="Madupu R."/>
            <person name="Durkin A.S."/>
            <person name="Torralba M."/>
            <person name="Methe B."/>
            <person name="Sutton G.G."/>
            <person name="Strausberg R.L."/>
            <person name="Nelson K.E."/>
        </authorList>
    </citation>
    <scope>NUCLEOTIDE SEQUENCE [LARGE SCALE GENOMIC DNA]</scope>
    <source>
        <strain evidence="2">W1219</strain>
    </source>
</reference>
<dbReference type="AlphaFoldDB" id="D2MPL0"/>
<dbReference type="eggNOG" id="ENOG5033IBQ">
    <property type="taxonomic scope" value="Bacteria"/>
</dbReference>
<gene>
    <name evidence="1" type="ORF">HMPREF9013_1326</name>
</gene>
<name>D2MPL0_9FIRM</name>
<dbReference type="RefSeq" id="WP_006627323.1">
    <property type="nucleotide sequence ID" value="NZ_ADFR01000009.1"/>
</dbReference>
<dbReference type="Proteomes" id="UP000005017">
    <property type="component" value="Unassembled WGS sequence"/>
</dbReference>
<comment type="caution">
    <text evidence="1">The sequence shown here is derived from an EMBL/GenBank/DDBJ whole genome shotgun (WGS) entry which is preliminary data.</text>
</comment>
<proteinExistence type="predicted"/>
<keyword evidence="2" id="KW-1185">Reference proteome</keyword>
<sequence>MKKNKFLFEDDGKVIRILSQQRILINIGDESLTIGDKVLIFSHGDKIKDLDGKDLGNYEINKDILTVIETAKTYSTCAKIVKKVTTPLSEMLNTTVNTWNTSKEITVENPLNVEESDINPLEIQSDSKIRVGDYVRII</sequence>
<dbReference type="STRING" id="679192.HMPREF9013_1326"/>